<comment type="caution">
    <text evidence="1">The sequence shown here is derived from an EMBL/GenBank/DDBJ whole genome shotgun (WGS) entry which is preliminary data.</text>
</comment>
<gene>
    <name evidence="1" type="ORF">N8T08_006893</name>
</gene>
<keyword evidence="2" id="KW-1185">Reference proteome</keyword>
<dbReference type="Proteomes" id="UP001177260">
    <property type="component" value="Unassembled WGS sequence"/>
</dbReference>
<evidence type="ECO:0000313" key="2">
    <source>
        <dbReference type="Proteomes" id="UP001177260"/>
    </source>
</evidence>
<protein>
    <submittedName>
        <fullName evidence="1">Uncharacterized protein</fullName>
    </submittedName>
</protein>
<reference evidence="1 2" key="1">
    <citation type="journal article" date="2023" name="ACS Omega">
        <title>Identification of the Neoaspergillic Acid Biosynthesis Gene Cluster by Establishing an In Vitro CRISPR-Ribonucleoprotein Genetic System in Aspergillus melleus.</title>
        <authorList>
            <person name="Yuan B."/>
            <person name="Grau M.F."/>
            <person name="Murata R.M."/>
            <person name="Torok T."/>
            <person name="Venkateswaran K."/>
            <person name="Stajich J.E."/>
            <person name="Wang C.C.C."/>
        </authorList>
    </citation>
    <scope>NUCLEOTIDE SEQUENCE [LARGE SCALE GENOMIC DNA]</scope>
    <source>
        <strain evidence="1 2">IMV 1140</strain>
    </source>
</reference>
<evidence type="ECO:0000313" key="1">
    <source>
        <dbReference type="EMBL" id="KAK1143195.1"/>
    </source>
</evidence>
<sequence>MEPPSKRPRLSFAAQDEDGADDAEDDVDLQEARFQNDQRLKSIFEGIFQKYEKDFTEVGDEIDLQTGHIIINNGHLQGMDDERDTGEKEGDDEEGEGEGPWLFGPGADWSAEEPNPPGPDEEGNAVNGTTSYVETRDGDGDPGYREIFSSRQRRQGSPILRPGLEETREEPETQDEAANTDLGADDDRSSVDSLLDTALDVQNNLRDLLAKRARKGAEEQEKAISAAETPLQSVRKPGHNLSEPVESLWRVPEINANFSTPTWHRSRPKPAIQAARSESPPDAGSIWALPGRSRRSTVSARKRSPKKPGAGQRSRKAASSPVVFDWSFAETPDGNESDDPLQEEVQPSPTPKNTVKIRGKMSTPGGTSKAVSQADSSVDRHEINSVRRKLGTNDKAARRQPDAHKNVDTPCVQLDSTEDSSNGNATTTQDATPTNKQVRMAMTPDEARTIVITRQVEGKKWKEVLEFFPRRNERQLIQWNQVHWNDRRANPPQQSGPWSHSERETLDGLKDQQGLTWSTIRAALPGRSQAELEFELFHLWVGDDVWNNQQKKVTFG</sequence>
<accession>A0ACC3AZY8</accession>
<proteinExistence type="predicted"/>
<dbReference type="EMBL" id="JAOPJF010000042">
    <property type="protein sequence ID" value="KAK1143195.1"/>
    <property type="molecule type" value="Genomic_DNA"/>
</dbReference>
<organism evidence="1 2">
    <name type="scientific">Aspergillus melleus</name>
    <dbReference type="NCBI Taxonomy" id="138277"/>
    <lineage>
        <taxon>Eukaryota</taxon>
        <taxon>Fungi</taxon>
        <taxon>Dikarya</taxon>
        <taxon>Ascomycota</taxon>
        <taxon>Pezizomycotina</taxon>
        <taxon>Eurotiomycetes</taxon>
        <taxon>Eurotiomycetidae</taxon>
        <taxon>Eurotiales</taxon>
        <taxon>Aspergillaceae</taxon>
        <taxon>Aspergillus</taxon>
        <taxon>Aspergillus subgen. Circumdati</taxon>
    </lineage>
</organism>
<name>A0ACC3AZY8_9EURO</name>